<keyword evidence="9 10" id="KW-0807">Transducer</keyword>
<dbReference type="GO" id="GO:0005549">
    <property type="term" value="F:odorant binding"/>
    <property type="evidence" value="ECO:0007669"/>
    <property type="project" value="InterPro"/>
</dbReference>
<evidence type="ECO:0000256" key="8">
    <source>
        <dbReference type="ARBA" id="ARBA00023170"/>
    </source>
</evidence>
<gene>
    <name evidence="11" type="ORF">PUN28_019897</name>
</gene>
<reference evidence="11 12" key="1">
    <citation type="submission" date="2023-03" db="EMBL/GenBank/DDBJ databases">
        <title>High recombination rates correlate with genetic variation in Cardiocondyla obscurior ants.</title>
        <authorList>
            <person name="Errbii M."/>
        </authorList>
    </citation>
    <scope>NUCLEOTIDE SEQUENCE [LARGE SCALE GENOMIC DNA]</scope>
    <source>
        <strain evidence="11">Alpha-2009</strain>
        <tissue evidence="11">Whole body</tissue>
    </source>
</reference>
<comment type="caution">
    <text evidence="11">The sequence shown here is derived from an EMBL/GenBank/DDBJ whole genome shotgun (WGS) entry which is preliminary data.</text>
</comment>
<proteinExistence type="inferred from homology"/>
<evidence type="ECO:0000256" key="7">
    <source>
        <dbReference type="ARBA" id="ARBA00023136"/>
    </source>
</evidence>
<evidence type="ECO:0000256" key="5">
    <source>
        <dbReference type="ARBA" id="ARBA00022725"/>
    </source>
</evidence>
<evidence type="ECO:0000256" key="3">
    <source>
        <dbReference type="ARBA" id="ARBA00022606"/>
    </source>
</evidence>
<evidence type="ECO:0000256" key="4">
    <source>
        <dbReference type="ARBA" id="ARBA00022692"/>
    </source>
</evidence>
<evidence type="ECO:0000256" key="2">
    <source>
        <dbReference type="ARBA" id="ARBA00022475"/>
    </source>
</evidence>
<dbReference type="GO" id="GO:0004984">
    <property type="term" value="F:olfactory receptor activity"/>
    <property type="evidence" value="ECO:0007669"/>
    <property type="project" value="InterPro"/>
</dbReference>
<evidence type="ECO:0000256" key="1">
    <source>
        <dbReference type="ARBA" id="ARBA00004651"/>
    </source>
</evidence>
<feature type="transmembrane region" description="Helical" evidence="10">
    <location>
        <begin position="156"/>
        <end position="172"/>
    </location>
</feature>
<feature type="transmembrane region" description="Helical" evidence="10">
    <location>
        <begin position="25"/>
        <end position="46"/>
    </location>
</feature>
<dbReference type="Proteomes" id="UP001430953">
    <property type="component" value="Unassembled WGS sequence"/>
</dbReference>
<evidence type="ECO:0000256" key="6">
    <source>
        <dbReference type="ARBA" id="ARBA00022989"/>
    </source>
</evidence>
<feature type="transmembrane region" description="Helical" evidence="10">
    <location>
        <begin position="287"/>
        <end position="307"/>
    </location>
</feature>
<sequence>MDLLPVNFCVLRLCGAWKEREDDGLIVRFISFCYRYAVIALIYYFTISELIELVLARNDVEALTEGLFLAISYITLCFKYFNFLTREHELRALLDCFRAKLCQPRDSAEMSILKQYDRKAKQTACLYMMMCQITGTLMITMPLLTKNERSLPCKTYIPYSVAAFLPYVLTYLQQSATVIYGILLNVSFDSLVYGFIIQACGQIELLCYRFTETIRFLKENNEEKKHQAVDSFAIADCVKHHISVYNITNRIESLFVWTTSTLFFFSLVTLCTSIFQMSKRDLFSPEFFTLLSYLGSMMSEVFIYCWYGNELDLKSKSVAQAIYTSDWTIISVEQRRTLLFVMMMSQRGRILSSYGFCSLILDTFTWIIKTSYSAFNLLQQASH</sequence>
<keyword evidence="4 10" id="KW-0812">Transmembrane</keyword>
<evidence type="ECO:0000313" key="12">
    <source>
        <dbReference type="Proteomes" id="UP001430953"/>
    </source>
</evidence>
<dbReference type="EMBL" id="JADYXP020000027">
    <property type="protein sequence ID" value="KAL0099791.1"/>
    <property type="molecule type" value="Genomic_DNA"/>
</dbReference>
<dbReference type="PANTHER" id="PTHR21137">
    <property type="entry name" value="ODORANT RECEPTOR"/>
    <property type="match status" value="1"/>
</dbReference>
<organism evidence="11 12">
    <name type="scientific">Cardiocondyla obscurior</name>
    <dbReference type="NCBI Taxonomy" id="286306"/>
    <lineage>
        <taxon>Eukaryota</taxon>
        <taxon>Metazoa</taxon>
        <taxon>Ecdysozoa</taxon>
        <taxon>Arthropoda</taxon>
        <taxon>Hexapoda</taxon>
        <taxon>Insecta</taxon>
        <taxon>Pterygota</taxon>
        <taxon>Neoptera</taxon>
        <taxon>Endopterygota</taxon>
        <taxon>Hymenoptera</taxon>
        <taxon>Apocrita</taxon>
        <taxon>Aculeata</taxon>
        <taxon>Formicoidea</taxon>
        <taxon>Formicidae</taxon>
        <taxon>Myrmicinae</taxon>
        <taxon>Cardiocondyla</taxon>
    </lineage>
</organism>
<evidence type="ECO:0000313" key="11">
    <source>
        <dbReference type="EMBL" id="KAL0099791.1"/>
    </source>
</evidence>
<feature type="transmembrane region" description="Helical" evidence="10">
    <location>
        <begin position="254"/>
        <end position="275"/>
    </location>
</feature>
<dbReference type="InterPro" id="IPR004117">
    <property type="entry name" value="7tm6_olfct_rcpt"/>
</dbReference>
<dbReference type="PANTHER" id="PTHR21137:SF35">
    <property type="entry name" value="ODORANT RECEPTOR 19A-RELATED"/>
    <property type="match status" value="1"/>
</dbReference>
<accession>A0AAW2EBX4</accession>
<feature type="transmembrane region" description="Helical" evidence="10">
    <location>
        <begin position="124"/>
        <end position="144"/>
    </location>
</feature>
<feature type="transmembrane region" description="Helical" evidence="10">
    <location>
        <begin position="66"/>
        <end position="84"/>
    </location>
</feature>
<keyword evidence="3 10" id="KW-0716">Sensory transduction</keyword>
<evidence type="ECO:0000256" key="10">
    <source>
        <dbReference type="RuleBase" id="RU351113"/>
    </source>
</evidence>
<name>A0AAW2EBX4_9HYME</name>
<dbReference type="GO" id="GO:0005886">
    <property type="term" value="C:plasma membrane"/>
    <property type="evidence" value="ECO:0007669"/>
    <property type="project" value="UniProtKB-SubCell"/>
</dbReference>
<feature type="transmembrane region" description="Helical" evidence="10">
    <location>
        <begin position="350"/>
        <end position="368"/>
    </location>
</feature>
<evidence type="ECO:0000256" key="9">
    <source>
        <dbReference type="ARBA" id="ARBA00023224"/>
    </source>
</evidence>
<keyword evidence="6 10" id="KW-1133">Transmembrane helix</keyword>
<comment type="similarity">
    <text evidence="10">Belongs to the insect chemoreceptor superfamily. Heteromeric odorant receptor channel (TC 1.A.69) family.</text>
</comment>
<keyword evidence="7 10" id="KW-0472">Membrane</keyword>
<protein>
    <recommendedName>
        <fullName evidence="10">Odorant receptor</fullName>
    </recommendedName>
</protein>
<keyword evidence="8 10" id="KW-0675">Receptor</keyword>
<keyword evidence="2" id="KW-1003">Cell membrane</keyword>
<dbReference type="Pfam" id="PF02949">
    <property type="entry name" value="7tm_6"/>
    <property type="match status" value="1"/>
</dbReference>
<dbReference type="GO" id="GO:0007165">
    <property type="term" value="P:signal transduction"/>
    <property type="evidence" value="ECO:0007669"/>
    <property type="project" value="UniProtKB-KW"/>
</dbReference>
<comment type="subcellular location">
    <subcellularLocation>
        <location evidence="1 10">Cell membrane</location>
        <topology evidence="1 10">Multi-pass membrane protein</topology>
    </subcellularLocation>
</comment>
<dbReference type="AlphaFoldDB" id="A0AAW2EBX4"/>
<keyword evidence="5 10" id="KW-0552">Olfaction</keyword>
<keyword evidence="12" id="KW-1185">Reference proteome</keyword>